<evidence type="ECO:0000313" key="4">
    <source>
        <dbReference type="EMBL" id="PAV70898.1"/>
    </source>
</evidence>
<feature type="domain" description="Chlorhexidine efflux transporter" evidence="3">
    <location>
        <begin position="71"/>
        <end position="133"/>
    </location>
</feature>
<accession>A0A2A2KAG9</accession>
<dbReference type="InterPro" id="IPR058208">
    <property type="entry name" value="PACE"/>
</dbReference>
<feature type="transmembrane region" description="Helical" evidence="2">
    <location>
        <begin position="103"/>
        <end position="123"/>
    </location>
</feature>
<gene>
    <name evidence="4" type="ORF">WR25_12053</name>
</gene>
<dbReference type="OrthoDB" id="10583150at2759"/>
<keyword evidence="2" id="KW-1133">Transmembrane helix</keyword>
<dbReference type="Proteomes" id="UP000218231">
    <property type="component" value="Unassembled WGS sequence"/>
</dbReference>
<reference evidence="4 5" key="1">
    <citation type="journal article" date="2017" name="Curr. Biol.">
        <title>Genome architecture and evolution of a unichromosomal asexual nematode.</title>
        <authorList>
            <person name="Fradin H."/>
            <person name="Zegar C."/>
            <person name="Gutwein M."/>
            <person name="Lucas J."/>
            <person name="Kovtun M."/>
            <person name="Corcoran D."/>
            <person name="Baugh L.R."/>
            <person name="Kiontke K."/>
            <person name="Gunsalus K."/>
            <person name="Fitch D.H."/>
            <person name="Piano F."/>
        </authorList>
    </citation>
    <scope>NUCLEOTIDE SEQUENCE [LARGE SCALE GENOMIC DNA]</scope>
    <source>
        <strain evidence="4">PF1309</strain>
    </source>
</reference>
<evidence type="ECO:0000259" key="3">
    <source>
        <dbReference type="Pfam" id="PF05232"/>
    </source>
</evidence>
<feature type="domain" description="Chlorhexidine efflux transporter" evidence="3">
    <location>
        <begin position="3"/>
        <end position="65"/>
    </location>
</feature>
<dbReference type="NCBIfam" id="NF033664">
    <property type="entry name" value="PACE_transport"/>
    <property type="match status" value="1"/>
</dbReference>
<feature type="transmembrane region" description="Helical" evidence="2">
    <location>
        <begin position="12"/>
        <end position="30"/>
    </location>
</feature>
<feature type="transmembrane region" description="Helical" evidence="2">
    <location>
        <begin position="36"/>
        <end position="57"/>
    </location>
</feature>
<keyword evidence="2" id="KW-0472">Membrane</keyword>
<dbReference type="Pfam" id="PF05232">
    <property type="entry name" value="BTP"/>
    <property type="match status" value="2"/>
</dbReference>
<dbReference type="EMBL" id="LIAE01009168">
    <property type="protein sequence ID" value="PAV70898.1"/>
    <property type="molecule type" value="Genomic_DNA"/>
</dbReference>
<keyword evidence="5" id="KW-1185">Reference proteome</keyword>
<organism evidence="4 5">
    <name type="scientific">Diploscapter pachys</name>
    <dbReference type="NCBI Taxonomy" id="2018661"/>
    <lineage>
        <taxon>Eukaryota</taxon>
        <taxon>Metazoa</taxon>
        <taxon>Ecdysozoa</taxon>
        <taxon>Nematoda</taxon>
        <taxon>Chromadorea</taxon>
        <taxon>Rhabditida</taxon>
        <taxon>Rhabditina</taxon>
        <taxon>Rhabditomorpha</taxon>
        <taxon>Rhabditoidea</taxon>
        <taxon>Rhabditidae</taxon>
        <taxon>Diploscapter</taxon>
    </lineage>
</organism>
<dbReference type="AlphaFoldDB" id="A0A2A2KAG9"/>
<dbReference type="InterPro" id="IPR007896">
    <property type="entry name" value="BTP_bacteria"/>
</dbReference>
<protein>
    <recommendedName>
        <fullName evidence="3">Chlorhexidine efflux transporter domain-containing protein</fullName>
    </recommendedName>
</protein>
<feature type="transmembrane region" description="Helical" evidence="2">
    <location>
        <begin position="77"/>
        <end position="97"/>
    </location>
</feature>
<evidence type="ECO:0000256" key="1">
    <source>
        <dbReference type="SAM" id="MobiDB-lite"/>
    </source>
</evidence>
<comment type="caution">
    <text evidence="4">The sequence shown here is derived from an EMBL/GenBank/DDBJ whole genome shotgun (WGS) entry which is preliminary data.</text>
</comment>
<feature type="region of interest" description="Disordered" evidence="1">
    <location>
        <begin position="154"/>
        <end position="198"/>
    </location>
</feature>
<sequence length="234" mass="25973">MQGPARKIVQAVLYEAIAVAVLSPAIAMVYDNGLAHAGALSLMLSASALAWNVVYNYLFEFWERRQPNRARTLGRRLLHSAGFEGGLVLLLVPLVAWWLQISWWAALVTDLGLFVFFFFYALVFQWAFDRVFDVPVSAQGELAQLFVGGRLDEPEAGDDAPAEAADHEHTQGWQESAGEQGDEGEQPDNGQGDVEDDVVDADDEVFHEAYSLRDIKRLPLQRRADAITLLLSRA</sequence>
<evidence type="ECO:0000256" key="2">
    <source>
        <dbReference type="SAM" id="Phobius"/>
    </source>
</evidence>
<name>A0A2A2KAG9_9BILA</name>
<keyword evidence="2" id="KW-0812">Transmembrane</keyword>
<evidence type="ECO:0000313" key="5">
    <source>
        <dbReference type="Proteomes" id="UP000218231"/>
    </source>
</evidence>
<proteinExistence type="predicted"/>